<dbReference type="EMBL" id="CAQQ02052663">
    <property type="status" value="NOT_ANNOTATED_CDS"/>
    <property type="molecule type" value="Genomic_DNA"/>
</dbReference>
<accession>T1H2T1</accession>
<dbReference type="GO" id="GO:0016020">
    <property type="term" value="C:membrane"/>
    <property type="evidence" value="ECO:0007669"/>
    <property type="project" value="UniProtKB-SubCell"/>
</dbReference>
<sequence length="134" mass="15183">MELVGSSKRTVCGISFQAVFAGGIMLVAGWGALINDRVILQVVYGLHALILIPHWWIMDESPRWLWMQGRKSEAIDIVAKAGNIENFGTNFIIYYKNYLKNEKLLRISFAKILDELNSKNLIISLAFTIKGLRL</sequence>
<feature type="transmembrane region" description="Helical" evidence="5">
    <location>
        <begin position="12"/>
        <end position="32"/>
    </location>
</feature>
<dbReference type="InterPro" id="IPR005828">
    <property type="entry name" value="MFS_sugar_transport-like"/>
</dbReference>
<dbReference type="Gene3D" id="1.20.1250.20">
    <property type="entry name" value="MFS general substrate transporter like domains"/>
    <property type="match status" value="1"/>
</dbReference>
<evidence type="ECO:0000313" key="6">
    <source>
        <dbReference type="EnsemblMetazoa" id="MESCA010535-PA"/>
    </source>
</evidence>
<feature type="transmembrane region" description="Helical" evidence="5">
    <location>
        <begin position="38"/>
        <end position="57"/>
    </location>
</feature>
<dbReference type="EnsemblMetazoa" id="MESCA010535-RA">
    <property type="protein sequence ID" value="MESCA010535-PA"/>
    <property type="gene ID" value="MESCA010535"/>
</dbReference>
<evidence type="ECO:0008006" key="8">
    <source>
        <dbReference type="Google" id="ProtNLM"/>
    </source>
</evidence>
<dbReference type="STRING" id="36166.T1H2T1"/>
<dbReference type="Proteomes" id="UP000015102">
    <property type="component" value="Unassembled WGS sequence"/>
</dbReference>
<protein>
    <recommendedName>
        <fullName evidence="8">Major facilitator superfamily (MFS) profile domain-containing protein</fullName>
    </recommendedName>
</protein>
<evidence type="ECO:0000256" key="5">
    <source>
        <dbReference type="SAM" id="Phobius"/>
    </source>
</evidence>
<dbReference type="AlphaFoldDB" id="T1H2T1"/>
<proteinExistence type="predicted"/>
<dbReference type="EMBL" id="CAQQ02052662">
    <property type="status" value="NOT_ANNOTATED_CDS"/>
    <property type="molecule type" value="Genomic_DNA"/>
</dbReference>
<keyword evidence="7" id="KW-1185">Reference proteome</keyword>
<keyword evidence="3 5" id="KW-1133">Transmembrane helix</keyword>
<organism evidence="6 7">
    <name type="scientific">Megaselia scalaris</name>
    <name type="common">Humpbacked fly</name>
    <name type="synonym">Phora scalaris</name>
    <dbReference type="NCBI Taxonomy" id="36166"/>
    <lineage>
        <taxon>Eukaryota</taxon>
        <taxon>Metazoa</taxon>
        <taxon>Ecdysozoa</taxon>
        <taxon>Arthropoda</taxon>
        <taxon>Hexapoda</taxon>
        <taxon>Insecta</taxon>
        <taxon>Pterygota</taxon>
        <taxon>Neoptera</taxon>
        <taxon>Endopterygota</taxon>
        <taxon>Diptera</taxon>
        <taxon>Brachycera</taxon>
        <taxon>Muscomorpha</taxon>
        <taxon>Platypezoidea</taxon>
        <taxon>Phoridae</taxon>
        <taxon>Megaseliini</taxon>
        <taxon>Megaselia</taxon>
    </lineage>
</organism>
<evidence type="ECO:0000256" key="4">
    <source>
        <dbReference type="ARBA" id="ARBA00023136"/>
    </source>
</evidence>
<name>T1H2T1_MEGSC</name>
<keyword evidence="4 5" id="KW-0472">Membrane</keyword>
<dbReference type="Pfam" id="PF00083">
    <property type="entry name" value="Sugar_tr"/>
    <property type="match status" value="1"/>
</dbReference>
<dbReference type="HOGENOM" id="CLU_1898626_0_0_1"/>
<dbReference type="SUPFAM" id="SSF103473">
    <property type="entry name" value="MFS general substrate transporter"/>
    <property type="match status" value="1"/>
</dbReference>
<evidence type="ECO:0000313" key="7">
    <source>
        <dbReference type="Proteomes" id="UP000015102"/>
    </source>
</evidence>
<evidence type="ECO:0000256" key="1">
    <source>
        <dbReference type="ARBA" id="ARBA00004141"/>
    </source>
</evidence>
<evidence type="ECO:0000256" key="2">
    <source>
        <dbReference type="ARBA" id="ARBA00022692"/>
    </source>
</evidence>
<comment type="subcellular location">
    <subcellularLocation>
        <location evidence="1">Membrane</location>
        <topology evidence="1">Multi-pass membrane protein</topology>
    </subcellularLocation>
</comment>
<dbReference type="InterPro" id="IPR036259">
    <property type="entry name" value="MFS_trans_sf"/>
</dbReference>
<reference evidence="7" key="1">
    <citation type="submission" date="2013-02" db="EMBL/GenBank/DDBJ databases">
        <authorList>
            <person name="Hughes D."/>
        </authorList>
    </citation>
    <scope>NUCLEOTIDE SEQUENCE</scope>
    <source>
        <strain>Durham</strain>
        <strain evidence="7">NC isolate 2 -- Noor lab</strain>
    </source>
</reference>
<reference evidence="6" key="2">
    <citation type="submission" date="2015-06" db="UniProtKB">
        <authorList>
            <consortium name="EnsemblMetazoa"/>
        </authorList>
    </citation>
    <scope>IDENTIFICATION</scope>
</reference>
<dbReference type="PANTHER" id="PTHR24064">
    <property type="entry name" value="SOLUTE CARRIER FAMILY 22 MEMBER"/>
    <property type="match status" value="1"/>
</dbReference>
<keyword evidence="2 5" id="KW-0812">Transmembrane</keyword>
<evidence type="ECO:0000256" key="3">
    <source>
        <dbReference type="ARBA" id="ARBA00022989"/>
    </source>
</evidence>
<dbReference type="GO" id="GO:0022857">
    <property type="term" value="F:transmembrane transporter activity"/>
    <property type="evidence" value="ECO:0007669"/>
    <property type="project" value="InterPro"/>
</dbReference>